<dbReference type="GO" id="GO:0015343">
    <property type="term" value="F:siderophore-iron transmembrane transporter activity"/>
    <property type="evidence" value="ECO:0007669"/>
    <property type="project" value="InterPro"/>
</dbReference>
<evidence type="ECO:0000256" key="18">
    <source>
        <dbReference type="SAM" id="SignalP"/>
    </source>
</evidence>
<evidence type="ECO:0000256" key="3">
    <source>
        <dbReference type="ARBA" id="ARBA00022448"/>
    </source>
</evidence>
<feature type="region of interest" description="Disordered" evidence="17">
    <location>
        <begin position="644"/>
        <end position="664"/>
    </location>
</feature>
<evidence type="ECO:0000256" key="11">
    <source>
        <dbReference type="ARBA" id="ARBA00023136"/>
    </source>
</evidence>
<evidence type="ECO:0000259" key="20">
    <source>
        <dbReference type="Pfam" id="PF07715"/>
    </source>
</evidence>
<keyword evidence="6 14" id="KW-0812">Transmembrane</keyword>
<keyword evidence="11 14" id="KW-0472">Membrane</keyword>
<evidence type="ECO:0000256" key="2">
    <source>
        <dbReference type="ARBA" id="ARBA00009810"/>
    </source>
</evidence>
<keyword evidence="22" id="KW-1185">Reference proteome</keyword>
<dbReference type="NCBIfam" id="TIGR01783">
    <property type="entry name" value="TonB-siderophor"/>
    <property type="match status" value="1"/>
</dbReference>
<keyword evidence="7 18" id="KW-0732">Signal</keyword>
<dbReference type="PANTHER" id="PTHR30442">
    <property type="entry name" value="IRON III DICITRATE TRANSPORT PROTEIN FECA"/>
    <property type="match status" value="1"/>
</dbReference>
<dbReference type="Pfam" id="PF07715">
    <property type="entry name" value="Plug"/>
    <property type="match status" value="1"/>
</dbReference>
<dbReference type="Proteomes" id="UP000275012">
    <property type="component" value="Unassembled WGS sequence"/>
</dbReference>
<keyword evidence="8" id="KW-0408">Iron</keyword>
<keyword evidence="3 14" id="KW-0813">Transport</keyword>
<evidence type="ECO:0000256" key="17">
    <source>
        <dbReference type="SAM" id="MobiDB-lite"/>
    </source>
</evidence>
<keyword evidence="9" id="KW-0406">Ion transport</keyword>
<dbReference type="GO" id="GO:0038023">
    <property type="term" value="F:signaling receptor activity"/>
    <property type="evidence" value="ECO:0007669"/>
    <property type="project" value="InterPro"/>
</dbReference>
<sequence length="731" mass="79877">MNRHKYPVARMVLACAALAGSAQAQPLAVAQAPESQMDGRSTPAPERERAPSTQKNTPADSATADTPPTLFRVTIVGNWLNNPSSTTVFGHPGTRDLIIRDQFQAQGATTIREVLTRIPGLNAPENNGTGSHDMALNLGVRGLNPRLAGRSTVLIDGIPLPFAPYGQPQLSFSAVSLGNLDAIDVVRGGATVRYGPQNVGGIINFVTRRIPKNPTATFNVQTAFMPNSAQTGGKTTASTLLGGTLDNGLGVALLYSGVRGGDWRARSGTKIDDLMLKMRFDSGPHAFNAMAQRYEGRADMPGGLSVANYQRDPYQSTRPWDSFWGHRNLLTVGYDYEPDTAARFSVKAFRTETLRSGYLDQGAFFSLSPRSYTVDGIETRFSRGFGIGESLHEIGVGHRYVRESSREWRYRLPASGNTLPTESSPLDRKTHGYTRANAFFIDDRITYGPWVIVPGVRVERISSGQINAFSSKRDAGNYTAILPALNVTYALNEQWNLYANTDTSFGTLQYSKMKSAVTSGDVAPEKGRSWELGTRYDNDGLLVSAGLFAITFSNQYESNQQTNSVYARGKTRHQGLEANVAYELAGWHPALSGFSAYANYAYVDARILEEGPNKGNQVPFSSRHKLVMGLDYRQGPWKLGVDGSAQSGQFSDNRNTSMESPAGNNGRIPGHMVWGLHGSHAFGSNYKDLTLGVGVRNVFGKRYFTRSFDDNNRGIYVGQPRTLYLQASMKF</sequence>
<feature type="compositionally biased region" description="Polar residues" evidence="17">
    <location>
        <begin position="51"/>
        <end position="66"/>
    </location>
</feature>
<comment type="similarity">
    <text evidence="2 14 16">Belongs to the TonB-dependent receptor family.</text>
</comment>
<evidence type="ECO:0000256" key="4">
    <source>
        <dbReference type="ARBA" id="ARBA00022452"/>
    </source>
</evidence>
<keyword evidence="5" id="KW-0410">Iron transport</keyword>
<feature type="domain" description="TonB-dependent receptor-like beta-barrel" evidence="19">
    <location>
        <begin position="284"/>
        <end position="698"/>
    </location>
</feature>
<proteinExistence type="inferred from homology"/>
<keyword evidence="10 16" id="KW-0798">TonB box</keyword>
<dbReference type="Gene3D" id="2.40.170.20">
    <property type="entry name" value="TonB-dependent receptor, beta-barrel domain"/>
    <property type="match status" value="1"/>
</dbReference>
<evidence type="ECO:0000256" key="6">
    <source>
        <dbReference type="ARBA" id="ARBA00022692"/>
    </source>
</evidence>
<dbReference type="InterPro" id="IPR010105">
    <property type="entry name" value="TonB_sidphr_rcpt"/>
</dbReference>
<evidence type="ECO:0000256" key="12">
    <source>
        <dbReference type="ARBA" id="ARBA00023170"/>
    </source>
</evidence>
<feature type="signal peptide" evidence="18">
    <location>
        <begin position="1"/>
        <end position="24"/>
    </location>
</feature>
<feature type="short sequence motif" description="TonB C-terminal box" evidence="15">
    <location>
        <begin position="714"/>
        <end position="731"/>
    </location>
</feature>
<dbReference type="SUPFAM" id="SSF56935">
    <property type="entry name" value="Porins"/>
    <property type="match status" value="1"/>
</dbReference>
<accession>A0A3M2I452</accession>
<feature type="region of interest" description="Disordered" evidence="17">
    <location>
        <begin position="29"/>
        <end position="68"/>
    </location>
</feature>
<evidence type="ECO:0000256" key="16">
    <source>
        <dbReference type="RuleBase" id="RU003357"/>
    </source>
</evidence>
<dbReference type="InterPro" id="IPR000531">
    <property type="entry name" value="Beta-barrel_TonB"/>
</dbReference>
<evidence type="ECO:0000256" key="14">
    <source>
        <dbReference type="PROSITE-ProRule" id="PRU01360"/>
    </source>
</evidence>
<dbReference type="PROSITE" id="PS52016">
    <property type="entry name" value="TONB_DEPENDENT_REC_3"/>
    <property type="match status" value="1"/>
</dbReference>
<dbReference type="InterPro" id="IPR039426">
    <property type="entry name" value="TonB-dep_rcpt-like"/>
</dbReference>
<comment type="caution">
    <text evidence="21">The sequence shown here is derived from an EMBL/GenBank/DDBJ whole genome shotgun (WGS) entry which is preliminary data.</text>
</comment>
<evidence type="ECO:0000256" key="8">
    <source>
        <dbReference type="ARBA" id="ARBA00023004"/>
    </source>
</evidence>
<comment type="subcellular location">
    <subcellularLocation>
        <location evidence="1 14">Cell outer membrane</location>
        <topology evidence="1 14">Multi-pass membrane protein</topology>
    </subcellularLocation>
</comment>
<organism evidence="21 22">
    <name type="scientific">Solilutibacter pythonis</name>
    <dbReference type="NCBI Taxonomy" id="2483112"/>
    <lineage>
        <taxon>Bacteria</taxon>
        <taxon>Pseudomonadati</taxon>
        <taxon>Pseudomonadota</taxon>
        <taxon>Gammaproteobacteria</taxon>
        <taxon>Lysobacterales</taxon>
        <taxon>Lysobacteraceae</taxon>
        <taxon>Solilutibacter</taxon>
    </lineage>
</organism>
<evidence type="ECO:0000313" key="21">
    <source>
        <dbReference type="EMBL" id="RMH92984.1"/>
    </source>
</evidence>
<keyword evidence="12 21" id="KW-0675">Receptor</keyword>
<feature type="domain" description="TonB-dependent receptor plug" evidence="20">
    <location>
        <begin position="92"/>
        <end position="202"/>
    </location>
</feature>
<evidence type="ECO:0000256" key="5">
    <source>
        <dbReference type="ARBA" id="ARBA00022496"/>
    </source>
</evidence>
<dbReference type="InterPro" id="IPR037066">
    <property type="entry name" value="Plug_dom_sf"/>
</dbReference>
<dbReference type="PANTHER" id="PTHR30442:SF0">
    <property type="entry name" value="FE(3+) DICITRATE TRANSPORT PROTEIN FECA"/>
    <property type="match status" value="1"/>
</dbReference>
<evidence type="ECO:0000256" key="1">
    <source>
        <dbReference type="ARBA" id="ARBA00004571"/>
    </source>
</evidence>
<evidence type="ECO:0000313" key="22">
    <source>
        <dbReference type="Proteomes" id="UP000275012"/>
    </source>
</evidence>
<evidence type="ECO:0000256" key="9">
    <source>
        <dbReference type="ARBA" id="ARBA00023065"/>
    </source>
</evidence>
<dbReference type="Gene3D" id="2.170.130.10">
    <property type="entry name" value="TonB-dependent receptor, plug domain"/>
    <property type="match status" value="1"/>
</dbReference>
<reference evidence="21 22" key="1">
    <citation type="submission" date="2018-10" db="EMBL/GenBank/DDBJ databases">
        <title>Proposal of Lysobacter pythonis sp. nov. isolated from royal pythons (Python regius).</title>
        <authorList>
            <person name="Hans-Juergen B."/>
            <person name="Huptas C."/>
            <person name="Sandra B."/>
            <person name="Igor L."/>
            <person name="Joachim S."/>
            <person name="Siegfried S."/>
            <person name="Mareike W."/>
            <person name="Peter K."/>
        </authorList>
    </citation>
    <scope>NUCLEOTIDE SEQUENCE [LARGE SCALE GENOMIC DNA]</scope>
    <source>
        <strain evidence="21 22">4284/11</strain>
    </source>
</reference>
<dbReference type="InterPro" id="IPR036942">
    <property type="entry name" value="Beta-barrel_TonB_sf"/>
</dbReference>
<feature type="compositionally biased region" description="Polar residues" evidence="17">
    <location>
        <begin position="644"/>
        <end position="663"/>
    </location>
</feature>
<dbReference type="AlphaFoldDB" id="A0A3M2I452"/>
<evidence type="ECO:0000256" key="15">
    <source>
        <dbReference type="PROSITE-ProRule" id="PRU10144"/>
    </source>
</evidence>
<dbReference type="GO" id="GO:0015891">
    <property type="term" value="P:siderophore transport"/>
    <property type="evidence" value="ECO:0007669"/>
    <property type="project" value="InterPro"/>
</dbReference>
<dbReference type="Pfam" id="PF00593">
    <property type="entry name" value="TonB_dep_Rec_b-barrel"/>
    <property type="match status" value="1"/>
</dbReference>
<dbReference type="OrthoDB" id="9760494at2"/>
<dbReference type="CDD" id="cd01347">
    <property type="entry name" value="ligand_gated_channel"/>
    <property type="match status" value="1"/>
</dbReference>
<dbReference type="PROSITE" id="PS01156">
    <property type="entry name" value="TONB_DEPENDENT_REC_2"/>
    <property type="match status" value="1"/>
</dbReference>
<evidence type="ECO:0000259" key="19">
    <source>
        <dbReference type="Pfam" id="PF00593"/>
    </source>
</evidence>
<name>A0A3M2I452_9GAMM</name>
<feature type="chain" id="PRO_5018179056" evidence="18">
    <location>
        <begin position="25"/>
        <end position="731"/>
    </location>
</feature>
<keyword evidence="4 14" id="KW-1134">Transmembrane beta strand</keyword>
<evidence type="ECO:0000256" key="13">
    <source>
        <dbReference type="ARBA" id="ARBA00023237"/>
    </source>
</evidence>
<keyword evidence="13 14" id="KW-0998">Cell outer membrane</keyword>
<dbReference type="RefSeq" id="WP_122101457.1">
    <property type="nucleotide sequence ID" value="NZ_RFLY01000008.1"/>
</dbReference>
<dbReference type="InterPro" id="IPR010917">
    <property type="entry name" value="TonB_rcpt_CS"/>
</dbReference>
<gene>
    <name evidence="21" type="ORF">EBB59_07105</name>
</gene>
<dbReference type="EMBL" id="RFLY01000008">
    <property type="protein sequence ID" value="RMH92984.1"/>
    <property type="molecule type" value="Genomic_DNA"/>
</dbReference>
<protein>
    <submittedName>
        <fullName evidence="21">TonB-dependent siderophore receptor</fullName>
    </submittedName>
</protein>
<evidence type="ECO:0000256" key="7">
    <source>
        <dbReference type="ARBA" id="ARBA00022729"/>
    </source>
</evidence>
<dbReference type="InterPro" id="IPR012910">
    <property type="entry name" value="Plug_dom"/>
</dbReference>
<dbReference type="GO" id="GO:0009279">
    <property type="term" value="C:cell outer membrane"/>
    <property type="evidence" value="ECO:0007669"/>
    <property type="project" value="UniProtKB-SubCell"/>
</dbReference>
<evidence type="ECO:0000256" key="10">
    <source>
        <dbReference type="ARBA" id="ARBA00023077"/>
    </source>
</evidence>